<comment type="caution">
    <text evidence="4">The sequence shown here is derived from an EMBL/GenBank/DDBJ whole genome shotgun (WGS) entry which is preliminary data.</text>
</comment>
<name>A0A0M2UU75_9BACT</name>
<proteinExistence type="inferred from homology"/>
<dbReference type="Pfam" id="PF05130">
    <property type="entry name" value="FlgN"/>
    <property type="match status" value="1"/>
</dbReference>
<evidence type="ECO:0000256" key="3">
    <source>
        <dbReference type="ARBA" id="ARBA00022795"/>
    </source>
</evidence>
<reference evidence="4 5" key="1">
    <citation type="journal article" date="2013" name="BMC Microbiol.">
        <title>Identification of the type II cytochrome c maturation pathway in anammox bacteria by comparative genomics.</title>
        <authorList>
            <person name="Ferousi C."/>
            <person name="Speth D.R."/>
            <person name="Reimann J."/>
            <person name="Op den Camp H.J."/>
            <person name="Allen J.W."/>
            <person name="Keltjens J.T."/>
            <person name="Jetten M.S."/>
        </authorList>
    </citation>
    <scope>NUCLEOTIDE SEQUENCE [LARGE SCALE GENOMIC DNA]</scope>
    <source>
        <strain evidence="4">RU1</strain>
    </source>
</reference>
<accession>A0A0M2UU75</accession>
<keyword evidence="4" id="KW-0969">Cilium</keyword>
<keyword evidence="3" id="KW-1005">Bacterial flagellum biogenesis</keyword>
<evidence type="ECO:0000313" key="5">
    <source>
        <dbReference type="Proteomes" id="UP000034954"/>
    </source>
</evidence>
<dbReference type="SUPFAM" id="SSF140566">
    <property type="entry name" value="FlgN-like"/>
    <property type="match status" value="1"/>
</dbReference>
<comment type="function">
    <text evidence="1">Required for the efficient initiation of filament assembly.</text>
</comment>
<organism evidence="4 5">
    <name type="scientific">Candidatus Brocadia fulgida</name>
    <dbReference type="NCBI Taxonomy" id="380242"/>
    <lineage>
        <taxon>Bacteria</taxon>
        <taxon>Pseudomonadati</taxon>
        <taxon>Planctomycetota</taxon>
        <taxon>Candidatus Brocadiia</taxon>
        <taxon>Candidatus Brocadiales</taxon>
        <taxon>Candidatus Brocadiaceae</taxon>
        <taxon>Candidatus Brocadia</taxon>
    </lineage>
</organism>
<dbReference type="AlphaFoldDB" id="A0A0M2UU75"/>
<keyword evidence="5" id="KW-1185">Reference proteome</keyword>
<dbReference type="InterPro" id="IPR036679">
    <property type="entry name" value="FlgN-like_sf"/>
</dbReference>
<evidence type="ECO:0000256" key="2">
    <source>
        <dbReference type="ARBA" id="ARBA00007703"/>
    </source>
</evidence>
<sequence length="166" mass="19519">MNVWLDELVDTLERLSVTYEDLLETAKRKQSSLISGNIEALEMLMYQEKNQVEIAQLLDEKRQNIVKKYCQTHREEENNITLTSLIKEMDNLYRQKICVLLDKLTRLVKQLQEIQQTNATLIHYSLEITDDIIKILCPSAFQYPVYQHTGKKQDNKLSMVLIDTEI</sequence>
<dbReference type="EMBL" id="LAQJ01000213">
    <property type="protein sequence ID" value="KKO19145.1"/>
    <property type="molecule type" value="Genomic_DNA"/>
</dbReference>
<dbReference type="Proteomes" id="UP000034954">
    <property type="component" value="Unassembled WGS sequence"/>
</dbReference>
<protein>
    <submittedName>
        <fullName evidence="4">Flagella synthesis protein FlgN</fullName>
    </submittedName>
</protein>
<comment type="similarity">
    <text evidence="2">Belongs to the FlgN family.</text>
</comment>
<evidence type="ECO:0000256" key="1">
    <source>
        <dbReference type="ARBA" id="ARBA00002397"/>
    </source>
</evidence>
<dbReference type="InterPro" id="IPR007809">
    <property type="entry name" value="FlgN-like"/>
</dbReference>
<evidence type="ECO:0000313" key="4">
    <source>
        <dbReference type="EMBL" id="KKO19145.1"/>
    </source>
</evidence>
<keyword evidence="4" id="KW-0966">Cell projection</keyword>
<keyword evidence="4" id="KW-0282">Flagellum</keyword>
<dbReference type="GO" id="GO:0044780">
    <property type="term" value="P:bacterial-type flagellum assembly"/>
    <property type="evidence" value="ECO:0007669"/>
    <property type="project" value="InterPro"/>
</dbReference>
<gene>
    <name evidence="4" type="primary">flgN</name>
    <name evidence="4" type="ORF">BROFUL_02128</name>
</gene>
<dbReference type="Gene3D" id="1.20.58.300">
    <property type="entry name" value="FlgN-like"/>
    <property type="match status" value="1"/>
</dbReference>